<gene>
    <name evidence="2" type="ORF">ACFODW_09275</name>
</gene>
<accession>A0ABV7A6T0</accession>
<dbReference type="InterPro" id="IPR054252">
    <property type="entry name" value="Pam3_gp18"/>
</dbReference>
<reference evidence="3" key="1">
    <citation type="journal article" date="2019" name="Int. J. Syst. Evol. Microbiol.">
        <title>The Global Catalogue of Microorganisms (GCM) 10K type strain sequencing project: providing services to taxonomists for standard genome sequencing and annotation.</title>
        <authorList>
            <consortium name="The Broad Institute Genomics Platform"/>
            <consortium name="The Broad Institute Genome Sequencing Center for Infectious Disease"/>
            <person name="Wu L."/>
            <person name="Ma J."/>
        </authorList>
    </citation>
    <scope>NUCLEOTIDE SEQUENCE [LARGE SCALE GENOMIC DNA]</scope>
    <source>
        <strain evidence="3">KCTC 13193</strain>
    </source>
</reference>
<sequence length="104" mass="12307">MRYEYVPVEKENIPYRFDIALPIEIFTFEVKYNETHDFFTIDLFKGDETLVLGEKIVYGMPLFDDVYDHRFPAPTIIPWDESGNEQEVTYDNLGETVFLVVDNQ</sequence>
<dbReference type="EMBL" id="JBHRRZ010000015">
    <property type="protein sequence ID" value="MFC2948529.1"/>
    <property type="molecule type" value="Genomic_DNA"/>
</dbReference>
<evidence type="ECO:0000259" key="1">
    <source>
        <dbReference type="Pfam" id="PF22479"/>
    </source>
</evidence>
<evidence type="ECO:0000313" key="3">
    <source>
        <dbReference type="Proteomes" id="UP001595387"/>
    </source>
</evidence>
<name>A0ABV7A6T0_9BACI</name>
<keyword evidence="3" id="KW-1185">Reference proteome</keyword>
<dbReference type="Proteomes" id="UP001595387">
    <property type="component" value="Unassembled WGS sequence"/>
</dbReference>
<dbReference type="Pfam" id="PF22479">
    <property type="entry name" value="Pam3_gp18"/>
    <property type="match status" value="1"/>
</dbReference>
<proteinExistence type="predicted"/>
<protein>
    <submittedName>
        <fullName evidence="2">Phage baseplate plug protein</fullName>
    </submittedName>
</protein>
<feature type="domain" description="Cyanophage baseplate Pam3 plug gp18" evidence="1">
    <location>
        <begin position="3"/>
        <end position="103"/>
    </location>
</feature>
<evidence type="ECO:0000313" key="2">
    <source>
        <dbReference type="EMBL" id="MFC2948529.1"/>
    </source>
</evidence>
<organism evidence="2 3">
    <name type="scientific">Virgibacillus sediminis</name>
    <dbReference type="NCBI Taxonomy" id="202260"/>
    <lineage>
        <taxon>Bacteria</taxon>
        <taxon>Bacillati</taxon>
        <taxon>Bacillota</taxon>
        <taxon>Bacilli</taxon>
        <taxon>Bacillales</taxon>
        <taxon>Bacillaceae</taxon>
        <taxon>Virgibacillus</taxon>
    </lineage>
</organism>
<comment type="caution">
    <text evidence="2">The sequence shown here is derived from an EMBL/GenBank/DDBJ whole genome shotgun (WGS) entry which is preliminary data.</text>
</comment>
<dbReference type="RefSeq" id="WP_390305617.1">
    <property type="nucleotide sequence ID" value="NZ_JBHRRZ010000015.1"/>
</dbReference>